<gene>
    <name evidence="1" type="ORF">HX830_08965</name>
</gene>
<dbReference type="AlphaFoldDB" id="A0A7Y7WNV3"/>
<dbReference type="Proteomes" id="UP000522864">
    <property type="component" value="Unassembled WGS sequence"/>
</dbReference>
<protein>
    <submittedName>
        <fullName evidence="1">Tail fiber assembly protein</fullName>
    </submittedName>
</protein>
<dbReference type="InterPro" id="IPR003458">
    <property type="entry name" value="Phage_T4_Gp38_tail_assem"/>
</dbReference>
<name>A0A7Y7WNV3_9PSED</name>
<dbReference type="Pfam" id="PF02413">
    <property type="entry name" value="Caudo_TAP"/>
    <property type="match status" value="1"/>
</dbReference>
<dbReference type="EMBL" id="JACAQA010000005">
    <property type="protein sequence ID" value="NWB85010.1"/>
    <property type="molecule type" value="Genomic_DNA"/>
</dbReference>
<evidence type="ECO:0000313" key="2">
    <source>
        <dbReference type="Proteomes" id="UP000522864"/>
    </source>
</evidence>
<evidence type="ECO:0000313" key="1">
    <source>
        <dbReference type="EMBL" id="NWB85010.1"/>
    </source>
</evidence>
<organism evidence="1 2">
    <name type="scientific">Pseudomonas gingeri</name>
    <dbReference type="NCBI Taxonomy" id="117681"/>
    <lineage>
        <taxon>Bacteria</taxon>
        <taxon>Pseudomonadati</taxon>
        <taxon>Pseudomonadota</taxon>
        <taxon>Gammaproteobacteria</taxon>
        <taxon>Pseudomonadales</taxon>
        <taxon>Pseudomonadaceae</taxon>
        <taxon>Pseudomonas</taxon>
    </lineage>
</organism>
<sequence length="169" mass="18185">MKIYNSHPVTGEYLGDSLADSDPLDEGRWLIPANAYTDAPPVTGKNKVAVRDGGAWKVVDDYRGTVYYIGSQDPYVIEDLGLTVPVDATDTPPPPTSVELTALALGRRDGLLGVAAIRIAPLQDAFDLGLATDADTESLHAWKQYRIAVNRIDQQPGFPASIDWPAPPA</sequence>
<comment type="caution">
    <text evidence="1">The sequence shown here is derived from an EMBL/GenBank/DDBJ whole genome shotgun (WGS) entry which is preliminary data.</text>
</comment>
<reference evidence="1 2" key="1">
    <citation type="submission" date="2020-04" db="EMBL/GenBank/DDBJ databases">
        <title>Molecular characterization of pseudomonads from Agaricus bisporus reveal novel blotch 2 pathogens in Western Europe.</title>
        <authorList>
            <person name="Taparia T."/>
            <person name="Krijger M."/>
            <person name="Haynes E."/>
            <person name="Elpinstone J.G."/>
            <person name="Noble R."/>
            <person name="Van Der Wolf J."/>
        </authorList>
    </citation>
    <scope>NUCLEOTIDE SEQUENCE [LARGE SCALE GENOMIC DNA]</scope>
    <source>
        <strain evidence="1 2">G9001</strain>
    </source>
</reference>
<dbReference type="RefSeq" id="WP_152737868.1">
    <property type="nucleotide sequence ID" value="NZ_JACAQA010000005.1"/>
</dbReference>
<proteinExistence type="predicted"/>
<accession>A0A7Y7WNV3</accession>